<reference evidence="3" key="1">
    <citation type="journal article" date="2020" name="Stud. Mycol.">
        <title>101 Dothideomycetes genomes: a test case for predicting lifestyles and emergence of pathogens.</title>
        <authorList>
            <person name="Haridas S."/>
            <person name="Albert R."/>
            <person name="Binder M."/>
            <person name="Bloem J."/>
            <person name="Labutti K."/>
            <person name="Salamov A."/>
            <person name="Andreopoulos B."/>
            <person name="Baker S."/>
            <person name="Barry K."/>
            <person name="Bills G."/>
            <person name="Bluhm B."/>
            <person name="Cannon C."/>
            <person name="Castanera R."/>
            <person name="Culley D."/>
            <person name="Daum C."/>
            <person name="Ezra D."/>
            <person name="Gonzalez J."/>
            <person name="Henrissat B."/>
            <person name="Kuo A."/>
            <person name="Liang C."/>
            <person name="Lipzen A."/>
            <person name="Lutzoni F."/>
            <person name="Magnuson J."/>
            <person name="Mondo S."/>
            <person name="Nolan M."/>
            <person name="Ohm R."/>
            <person name="Pangilinan J."/>
            <person name="Park H.-J."/>
            <person name="Ramirez L."/>
            <person name="Alfaro M."/>
            <person name="Sun H."/>
            <person name="Tritt A."/>
            <person name="Yoshinaga Y."/>
            <person name="Zwiers L.-H."/>
            <person name="Turgeon B."/>
            <person name="Goodwin S."/>
            <person name="Spatafora J."/>
            <person name="Crous P."/>
            <person name="Grigoriev I."/>
        </authorList>
    </citation>
    <scope>NUCLEOTIDE SEQUENCE</scope>
    <source>
        <strain evidence="3">CBS 627.86</strain>
    </source>
</reference>
<dbReference type="EMBL" id="ML977311">
    <property type="protein sequence ID" value="KAF2122302.1"/>
    <property type="molecule type" value="Genomic_DNA"/>
</dbReference>
<name>A0A6A5ZRH4_9PLEO</name>
<keyword evidence="1" id="KW-1133">Transmembrane helix</keyword>
<evidence type="ECO:0000313" key="3">
    <source>
        <dbReference type="EMBL" id="KAF2122302.1"/>
    </source>
</evidence>
<keyword evidence="2" id="KW-0732">Signal</keyword>
<proteinExistence type="predicted"/>
<keyword evidence="1" id="KW-0812">Transmembrane</keyword>
<accession>A0A6A5ZRH4</accession>
<feature type="transmembrane region" description="Helical" evidence="1">
    <location>
        <begin position="292"/>
        <end position="318"/>
    </location>
</feature>
<evidence type="ECO:0000313" key="4">
    <source>
        <dbReference type="Proteomes" id="UP000799770"/>
    </source>
</evidence>
<sequence>MVFKTALLGGLLVAGHALAKANAVNALFQRSEDIEDVLRRDAGALVASLTEREEPDLVARAPQLSSTPASGDAAKADLAAWETQTKQACQSALTTLNGQATNPTGLAVCYNLPFLDNQTGVFQAEVRMYNISSPIDPWTGVVAADIEMSLSYLGATVQAMNGTFAKRELTWPPVRREVDGMLVEKRQTSSSAAPPAELKVLMYVGKINSNLMGTAMTQATLQPLLIPQIDLTAKSPKTNQQVSATLSSQDASFVNGVFAKQATTTNNPAAAASASAQVQLVAPFVIPGTTLAFFPVGLVVTCVWTGLFFLTVGGGTVGRIQYREQYRRRVKNDMARNMRTI</sequence>
<dbReference type="OrthoDB" id="2596908at2759"/>
<keyword evidence="4" id="KW-1185">Reference proteome</keyword>
<feature type="chain" id="PRO_5025406104" evidence="2">
    <location>
        <begin position="24"/>
        <end position="341"/>
    </location>
</feature>
<protein>
    <submittedName>
        <fullName evidence="3">Uncharacterized protein</fullName>
    </submittedName>
</protein>
<evidence type="ECO:0000256" key="2">
    <source>
        <dbReference type="SAM" id="SignalP"/>
    </source>
</evidence>
<gene>
    <name evidence="3" type="ORF">BDV96DRAFT_609227</name>
</gene>
<dbReference type="AlphaFoldDB" id="A0A6A5ZRH4"/>
<feature type="signal peptide" evidence="2">
    <location>
        <begin position="1"/>
        <end position="23"/>
    </location>
</feature>
<evidence type="ECO:0000256" key="1">
    <source>
        <dbReference type="SAM" id="Phobius"/>
    </source>
</evidence>
<dbReference type="Proteomes" id="UP000799770">
    <property type="component" value="Unassembled WGS sequence"/>
</dbReference>
<keyword evidence="1" id="KW-0472">Membrane</keyword>
<organism evidence="3 4">
    <name type="scientific">Lophiotrema nucula</name>
    <dbReference type="NCBI Taxonomy" id="690887"/>
    <lineage>
        <taxon>Eukaryota</taxon>
        <taxon>Fungi</taxon>
        <taxon>Dikarya</taxon>
        <taxon>Ascomycota</taxon>
        <taxon>Pezizomycotina</taxon>
        <taxon>Dothideomycetes</taxon>
        <taxon>Pleosporomycetidae</taxon>
        <taxon>Pleosporales</taxon>
        <taxon>Lophiotremataceae</taxon>
        <taxon>Lophiotrema</taxon>
    </lineage>
</organism>